<gene>
    <name evidence="1" type="ORF">ABU614_08555</name>
</gene>
<evidence type="ECO:0000313" key="1">
    <source>
        <dbReference type="EMBL" id="XCO76820.1"/>
    </source>
</evidence>
<dbReference type="EMBL" id="CP159925">
    <property type="protein sequence ID" value="XCO76820.1"/>
    <property type="molecule type" value="Genomic_DNA"/>
</dbReference>
<reference evidence="1" key="1">
    <citation type="submission" date="2024-06" db="EMBL/GenBank/DDBJ databases">
        <authorList>
            <person name="Li S."/>
        </authorList>
    </citation>
    <scope>NUCLEOTIDE SEQUENCE</scope>
    <source>
        <strain evidence="1">SR10</strain>
    </source>
</reference>
<accession>A0AAU8N003</accession>
<sequence length="91" mass="9685">MSTTSDESVTQPEPDSQPACLITAVSYEGLSVRTNDGRRATLAVVDADGRVIASGRDVEHAAWEAAVKAYRDFLVGQGHLRTLVKPASKAD</sequence>
<proteinExistence type="predicted"/>
<dbReference type="RefSeq" id="WP_363800052.1">
    <property type="nucleotide sequence ID" value="NZ_CP159925.1"/>
</dbReference>
<protein>
    <submittedName>
        <fullName evidence="1">Uncharacterized protein</fullName>
    </submittedName>
</protein>
<dbReference type="AlphaFoldDB" id="A0AAU8N003"/>
<organism evidence="1">
    <name type="scientific">Lysobacter firmicutimachus</name>
    <dbReference type="NCBI Taxonomy" id="1792846"/>
    <lineage>
        <taxon>Bacteria</taxon>
        <taxon>Pseudomonadati</taxon>
        <taxon>Pseudomonadota</taxon>
        <taxon>Gammaproteobacteria</taxon>
        <taxon>Lysobacterales</taxon>
        <taxon>Lysobacteraceae</taxon>
        <taxon>Lysobacter</taxon>
    </lineage>
</organism>
<name>A0AAU8N003_9GAMM</name>